<evidence type="ECO:0000313" key="2">
    <source>
        <dbReference type="Proteomes" id="UP000002411"/>
    </source>
</evidence>
<dbReference type="AlphaFoldDB" id="A5F9L2"/>
<proteinExistence type="predicted"/>
<dbReference type="eggNOG" id="ENOG50328QY">
    <property type="taxonomic scope" value="Bacteria"/>
</dbReference>
<geneLocation type="plasmid" evidence="1 2">
    <name>pCKL555A</name>
</geneLocation>
<reference evidence="1 2" key="1">
    <citation type="journal article" date="2008" name="Proc. Natl. Acad. Sci. U.S.A.">
        <title>The genome of Clostridium kluyveri, a strict anaerobe with unique metabolic features.</title>
        <authorList>
            <person name="Seedorf H."/>
            <person name="Fricke W.F."/>
            <person name="Veith B."/>
            <person name="Brueggemann H."/>
            <person name="Liesegang H."/>
            <person name="Strittmatter A."/>
            <person name="Miethke M."/>
            <person name="Buckel W."/>
            <person name="Hinderberger J."/>
            <person name="Li F."/>
            <person name="Hagemeier C."/>
            <person name="Thauer R.K."/>
            <person name="Gottschalk G."/>
        </authorList>
    </citation>
    <scope>NUCLEOTIDE SEQUENCE [LARGE SCALE GENOMIC DNA]</scope>
    <source>
        <strain evidence="2">ATCC 8527 / DSM 555 / NCIMB 10680</strain>
        <plasmid evidence="1 2">pCKL555A</plasmid>
    </source>
</reference>
<sequence>MLEKFLVIVNKDFDNEEIYYCGINQISAFKKFKELPDNIYKQIVKANVKMVEIEGAKLIYTYEVIERIA</sequence>
<dbReference type="RefSeq" id="WP_011930393.1">
    <property type="nucleotide sequence ID" value="NC_009466.1"/>
</dbReference>
<dbReference type="Proteomes" id="UP000002411">
    <property type="component" value="Plasmid pCKL555A"/>
</dbReference>
<evidence type="ECO:0000313" key="1">
    <source>
        <dbReference type="EMBL" id="ABQ23646.1"/>
    </source>
</evidence>
<dbReference type="HOGENOM" id="CLU_2786440_0_0_9"/>
<gene>
    <name evidence="1" type="ordered locus">CKL_4047</name>
</gene>
<accession>A5F9L2</accession>
<dbReference type="KEGG" id="ckl:CKL_4047"/>
<keyword evidence="2" id="KW-1185">Reference proteome</keyword>
<dbReference type="EMBL" id="CP000674">
    <property type="protein sequence ID" value="ABQ23646.1"/>
    <property type="molecule type" value="Genomic_DNA"/>
</dbReference>
<keyword evidence="1" id="KW-0614">Plasmid</keyword>
<protein>
    <submittedName>
        <fullName evidence="1">Uncharacterized protein</fullName>
    </submittedName>
</protein>
<organism evidence="1 2">
    <name type="scientific">Clostridium kluyveri (strain ATCC 8527 / DSM 555 / NBRC 12016 / NCIMB 10680 / K1)</name>
    <dbReference type="NCBI Taxonomy" id="431943"/>
    <lineage>
        <taxon>Bacteria</taxon>
        <taxon>Bacillati</taxon>
        <taxon>Bacillota</taxon>
        <taxon>Clostridia</taxon>
        <taxon>Eubacteriales</taxon>
        <taxon>Clostridiaceae</taxon>
        <taxon>Clostridium</taxon>
    </lineage>
</organism>
<name>A5F9L2_CLOK5</name>